<feature type="region of interest" description="Disordered" evidence="2">
    <location>
        <begin position="1"/>
        <end position="42"/>
    </location>
</feature>
<accession>A0A9P4ULP2</accession>
<dbReference type="CDD" id="cd14688">
    <property type="entry name" value="bZIP_YAP"/>
    <property type="match status" value="1"/>
</dbReference>
<dbReference type="InterPro" id="IPR046347">
    <property type="entry name" value="bZIP_sf"/>
</dbReference>
<dbReference type="GO" id="GO:0003700">
    <property type="term" value="F:DNA-binding transcription factor activity"/>
    <property type="evidence" value="ECO:0007669"/>
    <property type="project" value="InterPro"/>
</dbReference>
<sequence length="576" mass="62925">MNLPQPSVSPLSASGASQHSTPIQQYPPPPQPATNGSVLPPYVNSDVAATAAAALSQQHDHLLTPSNTIAGRKRRAPGLPGSRGVANLTPEQLHKKRANDREAQRAIRERTKTHIESLEARIRELENQQPYQELQHVIRERDAARAESEDLRQRLAAVVGLAGGAVNNAATSTSVVGAGGSTGGLGLNELAALTAQQSPLPPLPQQSSPSDAGARASASPFPRPPDPDYGVQQQAHLHPDLRSSTVGISRESPTSSTGAGPTYQQRGEGTTKHWSPKLEANAEVVQQPLLSLDQHNSTTPQGPAQFQQRTISDHRPSPQALQDHELPNRSSLLPGQEVDADSMPAYTKLPVLNQPNLPLDTLLQDFLSNSRRLLKDGVSMEEVIGPEYPSLANLSIPSGVKPRKCHPLSSLLIGILERFPDLSQTPERVAAIYIMFLILRWLVCPCEHCYYRLPEWIRPSSEQLEVEHGAWIDHLPWPTMRRSLTLAATPGTAVDFHDFFVPYTTTLSLNWPYGPDSVFAYHSNTPPSTDNLQTVSPAFEAHLRDLHNWSLGPRFVSAHPDLCDGVRIEQTRMGYE</sequence>
<organism evidence="3 4">
    <name type="scientific">Polychaeton citri CBS 116435</name>
    <dbReference type="NCBI Taxonomy" id="1314669"/>
    <lineage>
        <taxon>Eukaryota</taxon>
        <taxon>Fungi</taxon>
        <taxon>Dikarya</taxon>
        <taxon>Ascomycota</taxon>
        <taxon>Pezizomycotina</taxon>
        <taxon>Dothideomycetes</taxon>
        <taxon>Dothideomycetidae</taxon>
        <taxon>Capnodiales</taxon>
        <taxon>Capnodiaceae</taxon>
        <taxon>Polychaeton</taxon>
    </lineage>
</organism>
<gene>
    <name evidence="3" type="ORF">K431DRAFT_226667</name>
</gene>
<feature type="compositionally biased region" description="Low complexity" evidence="2">
    <location>
        <begin position="205"/>
        <end position="220"/>
    </location>
</feature>
<dbReference type="PANTHER" id="PTHR37012:SF2">
    <property type="entry name" value="BZIP DOMAIN-CONTAINING PROTEIN-RELATED"/>
    <property type="match status" value="1"/>
</dbReference>
<feature type="region of interest" description="Disordered" evidence="2">
    <location>
        <begin position="293"/>
        <end position="337"/>
    </location>
</feature>
<evidence type="ECO:0000256" key="1">
    <source>
        <dbReference type="SAM" id="Coils"/>
    </source>
</evidence>
<feature type="compositionally biased region" description="Polar residues" evidence="2">
    <location>
        <begin position="1"/>
        <end position="21"/>
    </location>
</feature>
<feature type="region of interest" description="Disordered" evidence="2">
    <location>
        <begin position="58"/>
        <end position="87"/>
    </location>
</feature>
<feature type="region of interest" description="Disordered" evidence="2">
    <location>
        <begin position="198"/>
        <end position="272"/>
    </location>
</feature>
<evidence type="ECO:0000313" key="4">
    <source>
        <dbReference type="Proteomes" id="UP000799441"/>
    </source>
</evidence>
<dbReference type="Proteomes" id="UP000799441">
    <property type="component" value="Unassembled WGS sequence"/>
</dbReference>
<dbReference type="PANTHER" id="PTHR37012">
    <property type="entry name" value="B-ZIP TRANSCRIPTION FACTOR (EUROFUNG)-RELATED"/>
    <property type="match status" value="1"/>
</dbReference>
<dbReference type="Gene3D" id="1.20.5.170">
    <property type="match status" value="1"/>
</dbReference>
<dbReference type="AlphaFoldDB" id="A0A9P4ULP2"/>
<feature type="compositionally biased region" description="Polar residues" evidence="2">
    <location>
        <begin position="293"/>
        <end position="310"/>
    </location>
</feature>
<protein>
    <recommendedName>
        <fullName evidence="5">BZIP transcription factor</fullName>
    </recommendedName>
</protein>
<dbReference type="EMBL" id="MU003800">
    <property type="protein sequence ID" value="KAF2720357.1"/>
    <property type="molecule type" value="Genomic_DNA"/>
</dbReference>
<dbReference type="SUPFAM" id="SSF57959">
    <property type="entry name" value="Leucine zipper domain"/>
    <property type="match status" value="1"/>
</dbReference>
<dbReference type="Pfam" id="PF11905">
    <property type="entry name" value="DUF3425"/>
    <property type="match status" value="1"/>
</dbReference>
<keyword evidence="1" id="KW-0175">Coiled coil</keyword>
<dbReference type="OrthoDB" id="4161589at2759"/>
<feature type="compositionally biased region" description="Basic and acidic residues" evidence="2">
    <location>
        <begin position="311"/>
        <end position="327"/>
    </location>
</feature>
<feature type="compositionally biased region" description="Polar residues" evidence="2">
    <location>
        <begin position="242"/>
        <end position="268"/>
    </location>
</feature>
<comment type="caution">
    <text evidence="3">The sequence shown here is derived from an EMBL/GenBank/DDBJ whole genome shotgun (WGS) entry which is preliminary data.</text>
</comment>
<keyword evidence="4" id="KW-1185">Reference proteome</keyword>
<evidence type="ECO:0008006" key="5">
    <source>
        <dbReference type="Google" id="ProtNLM"/>
    </source>
</evidence>
<evidence type="ECO:0000313" key="3">
    <source>
        <dbReference type="EMBL" id="KAF2720357.1"/>
    </source>
</evidence>
<feature type="coiled-coil region" evidence="1">
    <location>
        <begin position="108"/>
        <end position="154"/>
    </location>
</feature>
<name>A0A9P4ULP2_9PEZI</name>
<evidence type="ECO:0000256" key="2">
    <source>
        <dbReference type="SAM" id="MobiDB-lite"/>
    </source>
</evidence>
<reference evidence="3" key="1">
    <citation type="journal article" date="2020" name="Stud. Mycol.">
        <title>101 Dothideomycetes genomes: a test case for predicting lifestyles and emergence of pathogens.</title>
        <authorList>
            <person name="Haridas S."/>
            <person name="Albert R."/>
            <person name="Binder M."/>
            <person name="Bloem J."/>
            <person name="Labutti K."/>
            <person name="Salamov A."/>
            <person name="Andreopoulos B."/>
            <person name="Baker S."/>
            <person name="Barry K."/>
            <person name="Bills G."/>
            <person name="Bluhm B."/>
            <person name="Cannon C."/>
            <person name="Castanera R."/>
            <person name="Culley D."/>
            <person name="Daum C."/>
            <person name="Ezra D."/>
            <person name="Gonzalez J."/>
            <person name="Henrissat B."/>
            <person name="Kuo A."/>
            <person name="Liang C."/>
            <person name="Lipzen A."/>
            <person name="Lutzoni F."/>
            <person name="Magnuson J."/>
            <person name="Mondo S."/>
            <person name="Nolan M."/>
            <person name="Ohm R."/>
            <person name="Pangilinan J."/>
            <person name="Park H.-J."/>
            <person name="Ramirez L."/>
            <person name="Alfaro M."/>
            <person name="Sun H."/>
            <person name="Tritt A."/>
            <person name="Yoshinaga Y."/>
            <person name="Zwiers L.-H."/>
            <person name="Turgeon B."/>
            <person name="Goodwin S."/>
            <person name="Spatafora J."/>
            <person name="Crous P."/>
            <person name="Grigoriev I."/>
        </authorList>
    </citation>
    <scope>NUCLEOTIDE SEQUENCE</scope>
    <source>
        <strain evidence="3">CBS 116435</strain>
    </source>
</reference>
<proteinExistence type="predicted"/>
<dbReference type="InterPro" id="IPR021833">
    <property type="entry name" value="DUF3425"/>
</dbReference>